<keyword evidence="1" id="KW-0472">Membrane</keyword>
<proteinExistence type="predicted"/>
<evidence type="ECO:0000313" key="2">
    <source>
        <dbReference type="EMBL" id="OGK40889.1"/>
    </source>
</evidence>
<dbReference type="Proteomes" id="UP000179270">
    <property type="component" value="Unassembled WGS sequence"/>
</dbReference>
<keyword evidence="1" id="KW-1133">Transmembrane helix</keyword>
<feature type="transmembrane region" description="Helical" evidence="1">
    <location>
        <begin position="70"/>
        <end position="91"/>
    </location>
</feature>
<dbReference type="EMBL" id="MGAF01000024">
    <property type="protein sequence ID" value="OGK40889.1"/>
    <property type="molecule type" value="Genomic_DNA"/>
</dbReference>
<gene>
    <name evidence="2" type="ORF">A3A74_01525</name>
</gene>
<comment type="caution">
    <text evidence="2">The sequence shown here is derived from an EMBL/GenBank/DDBJ whole genome shotgun (WGS) entry which is preliminary data.</text>
</comment>
<evidence type="ECO:0000256" key="1">
    <source>
        <dbReference type="SAM" id="Phobius"/>
    </source>
</evidence>
<keyword evidence="1" id="KW-0812">Transmembrane</keyword>
<dbReference type="AlphaFoldDB" id="A0A1F7IBZ5"/>
<reference evidence="2 3" key="1">
    <citation type="journal article" date="2016" name="Nat. Commun.">
        <title>Thousands of microbial genomes shed light on interconnected biogeochemical processes in an aquifer system.</title>
        <authorList>
            <person name="Anantharaman K."/>
            <person name="Brown C.T."/>
            <person name="Hug L.A."/>
            <person name="Sharon I."/>
            <person name="Castelle C.J."/>
            <person name="Probst A.J."/>
            <person name="Thomas B.C."/>
            <person name="Singh A."/>
            <person name="Wilkins M.J."/>
            <person name="Karaoz U."/>
            <person name="Brodie E.L."/>
            <person name="Williams K.H."/>
            <person name="Hubbard S.S."/>
            <person name="Banfield J.F."/>
        </authorList>
    </citation>
    <scope>NUCLEOTIDE SEQUENCE [LARGE SCALE GENOMIC DNA]</scope>
</reference>
<feature type="transmembrane region" description="Helical" evidence="1">
    <location>
        <begin position="44"/>
        <end position="63"/>
    </location>
</feature>
<feature type="transmembrane region" description="Helical" evidence="1">
    <location>
        <begin position="103"/>
        <end position="120"/>
    </location>
</feature>
<dbReference type="STRING" id="1802055.A3A74_01525"/>
<accession>A0A1F7IBZ5</accession>
<protein>
    <submittedName>
        <fullName evidence="2">Uncharacterized protein</fullName>
    </submittedName>
</protein>
<organism evidence="2 3">
    <name type="scientific">Candidatus Roizmanbacteria bacterium RIFCSPLOWO2_01_FULL_35_13</name>
    <dbReference type="NCBI Taxonomy" id="1802055"/>
    <lineage>
        <taxon>Bacteria</taxon>
        <taxon>Candidatus Roizmaniibacteriota</taxon>
    </lineage>
</organism>
<sequence>MENQRLLLISTSITLVIVRAWETIMVVFFENSSLWQTVKNDNLEHYQLGFLLFIISFIFSNMLSNKSRIVICGVGIGLIIDEIHYLLSVVFRFPYTFNSSQEWFSVLIIYFVFLITFYIYHRVKILSKSKANQ</sequence>
<name>A0A1F7IBZ5_9BACT</name>
<evidence type="ECO:0000313" key="3">
    <source>
        <dbReference type="Proteomes" id="UP000179270"/>
    </source>
</evidence>